<keyword evidence="2" id="KW-0560">Oxidoreductase</keyword>
<sequence>MPGLPVCGFDHCTVLITDVALARQFYGQQLGLREIAPPSTFDFIAVWYDLGGTYLHLLLKPLPDSESPRHFCLRVTDLQAAREVIRSQGIAITETVKIPGAERFFIRDPFGNRIEVLQWERPYQPEIDGRFQA</sequence>
<keyword evidence="3" id="KW-1185">Reference proteome</keyword>
<dbReference type="EMBL" id="LR586016">
    <property type="protein sequence ID" value="VIP04787.1"/>
    <property type="molecule type" value="Genomic_DNA"/>
</dbReference>
<evidence type="ECO:0000259" key="1">
    <source>
        <dbReference type="PROSITE" id="PS51819"/>
    </source>
</evidence>
<dbReference type="RefSeq" id="WP_162659820.1">
    <property type="nucleotide sequence ID" value="NZ_LR593887.1"/>
</dbReference>
<dbReference type="SUPFAM" id="SSF54593">
    <property type="entry name" value="Glyoxalase/Bleomycin resistance protein/Dihydroxybiphenyl dioxygenase"/>
    <property type="match status" value="1"/>
</dbReference>
<dbReference type="InParanoid" id="A0A6C2YTV6"/>
<dbReference type="Pfam" id="PF00903">
    <property type="entry name" value="Glyoxalase"/>
    <property type="match status" value="1"/>
</dbReference>
<evidence type="ECO:0000313" key="2">
    <source>
        <dbReference type="EMBL" id="VIP04787.1"/>
    </source>
</evidence>
<dbReference type="KEGG" id="tim:GMBLW1_44060"/>
<dbReference type="PANTHER" id="PTHR39175:SF1">
    <property type="entry name" value="FAMILY PROTEIN, PUTATIVE (AFU_ORTHOLOGUE AFUA_3G15060)-RELATED"/>
    <property type="match status" value="1"/>
</dbReference>
<dbReference type="InterPro" id="IPR029068">
    <property type="entry name" value="Glyas_Bleomycin-R_OHBP_Dase"/>
</dbReference>
<organism evidence="2">
    <name type="scientific">Tuwongella immobilis</name>
    <dbReference type="NCBI Taxonomy" id="692036"/>
    <lineage>
        <taxon>Bacteria</taxon>
        <taxon>Pseudomonadati</taxon>
        <taxon>Planctomycetota</taxon>
        <taxon>Planctomycetia</taxon>
        <taxon>Gemmatales</taxon>
        <taxon>Gemmataceae</taxon>
        <taxon>Tuwongella</taxon>
    </lineage>
</organism>
<accession>A0A6C2YTV6</accession>
<gene>
    <name evidence="2" type="ORF">GMBLW1_44060</name>
</gene>
<dbReference type="EMBL" id="LR593887">
    <property type="protein sequence ID" value="VTS06933.1"/>
    <property type="molecule type" value="Genomic_DNA"/>
</dbReference>
<dbReference type="Gene3D" id="3.10.180.10">
    <property type="entry name" value="2,3-Dihydroxybiphenyl 1,2-Dioxygenase, domain 1"/>
    <property type="match status" value="1"/>
</dbReference>
<name>A0A6C2YTV6_9BACT</name>
<dbReference type="InterPro" id="IPR037523">
    <property type="entry name" value="VOC_core"/>
</dbReference>
<feature type="domain" description="VOC" evidence="1">
    <location>
        <begin position="8"/>
        <end position="119"/>
    </location>
</feature>
<proteinExistence type="predicted"/>
<dbReference type="PANTHER" id="PTHR39175">
    <property type="entry name" value="FAMILY PROTEIN, PUTATIVE (AFU_ORTHOLOGUE AFUA_3G15060)-RELATED"/>
    <property type="match status" value="1"/>
</dbReference>
<dbReference type="Proteomes" id="UP000464378">
    <property type="component" value="Chromosome"/>
</dbReference>
<dbReference type="AlphaFoldDB" id="A0A6C2YTV6"/>
<dbReference type="GO" id="GO:0051213">
    <property type="term" value="F:dioxygenase activity"/>
    <property type="evidence" value="ECO:0007669"/>
    <property type="project" value="UniProtKB-KW"/>
</dbReference>
<dbReference type="InterPro" id="IPR004360">
    <property type="entry name" value="Glyas_Fos-R_dOase_dom"/>
</dbReference>
<evidence type="ECO:0000313" key="3">
    <source>
        <dbReference type="Proteomes" id="UP000464378"/>
    </source>
</evidence>
<reference evidence="2" key="1">
    <citation type="submission" date="2019-04" db="EMBL/GenBank/DDBJ databases">
        <authorList>
            <consortium name="Science for Life Laboratories"/>
        </authorList>
    </citation>
    <scope>NUCLEOTIDE SEQUENCE</scope>
    <source>
        <strain evidence="2">MBLW1</strain>
    </source>
</reference>
<dbReference type="PROSITE" id="PS51819">
    <property type="entry name" value="VOC"/>
    <property type="match status" value="1"/>
</dbReference>
<keyword evidence="2" id="KW-0223">Dioxygenase</keyword>
<protein>
    <recommendedName>
        <fullName evidence="1">VOC domain-containing protein</fullName>
    </recommendedName>
</protein>